<organism evidence="2">
    <name type="scientific">Anopheles braziliensis</name>
    <dbReference type="NCBI Taxonomy" id="58242"/>
    <lineage>
        <taxon>Eukaryota</taxon>
        <taxon>Metazoa</taxon>
        <taxon>Ecdysozoa</taxon>
        <taxon>Arthropoda</taxon>
        <taxon>Hexapoda</taxon>
        <taxon>Insecta</taxon>
        <taxon>Pterygota</taxon>
        <taxon>Neoptera</taxon>
        <taxon>Endopterygota</taxon>
        <taxon>Diptera</taxon>
        <taxon>Nematocera</taxon>
        <taxon>Culicoidea</taxon>
        <taxon>Culicidae</taxon>
        <taxon>Anophelinae</taxon>
        <taxon>Anopheles</taxon>
    </lineage>
</organism>
<feature type="chain" id="PRO_5014682339" evidence="1">
    <location>
        <begin position="28"/>
        <end position="83"/>
    </location>
</feature>
<dbReference type="AlphaFoldDB" id="A0A2M3ZUJ3"/>
<keyword evidence="1" id="KW-0732">Signal</keyword>
<feature type="signal peptide" evidence="1">
    <location>
        <begin position="1"/>
        <end position="27"/>
    </location>
</feature>
<reference evidence="2" key="1">
    <citation type="submission" date="2018-01" db="EMBL/GenBank/DDBJ databases">
        <title>An insight into the sialome of Amazonian anophelines.</title>
        <authorList>
            <person name="Ribeiro J.M."/>
            <person name="Scarpassa V."/>
            <person name="Calvo E."/>
        </authorList>
    </citation>
    <scope>NUCLEOTIDE SEQUENCE</scope>
    <source>
        <tissue evidence="2">Salivary glands</tissue>
    </source>
</reference>
<proteinExistence type="predicted"/>
<protein>
    <submittedName>
        <fullName evidence="2">Putative secreted peptide</fullName>
    </submittedName>
</protein>
<evidence type="ECO:0000313" key="2">
    <source>
        <dbReference type="EMBL" id="MBW32213.1"/>
    </source>
</evidence>
<evidence type="ECO:0000256" key="1">
    <source>
        <dbReference type="SAM" id="SignalP"/>
    </source>
</evidence>
<sequence length="83" mass="9622">MGPWWRRHPCDLLLLLLLLPEYTRTLAAHQLPPVAQPGPLHREASGFPVPVTVAHYTQTHYLPAITRQFHVPRARTDYYRALM</sequence>
<dbReference type="EMBL" id="GGFM01011462">
    <property type="protein sequence ID" value="MBW32213.1"/>
    <property type="molecule type" value="Transcribed_RNA"/>
</dbReference>
<accession>A0A2M3ZUJ3</accession>
<name>A0A2M3ZUJ3_9DIPT</name>